<accession>A0A158CW53</accession>
<evidence type="ECO:0000259" key="6">
    <source>
        <dbReference type="PROSITE" id="PS50850"/>
    </source>
</evidence>
<dbReference type="EMBL" id="FCOA02000029">
    <property type="protein sequence ID" value="SAK86481.1"/>
    <property type="molecule type" value="Genomic_DNA"/>
</dbReference>
<dbReference type="STRING" id="1777140.AWB79_06077"/>
<dbReference type="InterPro" id="IPR036259">
    <property type="entry name" value="MFS_trans_sf"/>
</dbReference>
<dbReference type="Gene3D" id="1.20.1250.20">
    <property type="entry name" value="MFS general substrate transporter like domains"/>
    <property type="match status" value="2"/>
</dbReference>
<dbReference type="PANTHER" id="PTHR11662:SF399">
    <property type="entry name" value="FI19708P1-RELATED"/>
    <property type="match status" value="1"/>
</dbReference>
<organism evidence="7 8">
    <name type="scientific">Caballeronia hypogeia</name>
    <dbReference type="NCBI Taxonomy" id="1777140"/>
    <lineage>
        <taxon>Bacteria</taxon>
        <taxon>Pseudomonadati</taxon>
        <taxon>Pseudomonadota</taxon>
        <taxon>Betaproteobacteria</taxon>
        <taxon>Burkholderiales</taxon>
        <taxon>Burkholderiaceae</taxon>
        <taxon>Caballeronia</taxon>
    </lineage>
</organism>
<feature type="transmembrane region" description="Helical" evidence="5">
    <location>
        <begin position="303"/>
        <end position="323"/>
    </location>
</feature>
<keyword evidence="4 5" id="KW-0472">Membrane</keyword>
<keyword evidence="2 5" id="KW-0812">Transmembrane</keyword>
<dbReference type="InterPro" id="IPR011701">
    <property type="entry name" value="MFS"/>
</dbReference>
<dbReference type="SUPFAM" id="SSF103473">
    <property type="entry name" value="MFS general substrate transporter"/>
    <property type="match status" value="1"/>
</dbReference>
<feature type="transmembrane region" description="Helical" evidence="5">
    <location>
        <begin position="164"/>
        <end position="184"/>
    </location>
</feature>
<keyword evidence="8" id="KW-1185">Reference proteome</keyword>
<dbReference type="RefSeq" id="WP_061171114.1">
    <property type="nucleotide sequence ID" value="NZ_FCOA02000029.1"/>
</dbReference>
<dbReference type="CDD" id="cd17319">
    <property type="entry name" value="MFS_ExuT_GudP_like"/>
    <property type="match status" value="1"/>
</dbReference>
<feature type="transmembrane region" description="Helical" evidence="5">
    <location>
        <begin position="270"/>
        <end position="291"/>
    </location>
</feature>
<comment type="caution">
    <text evidence="7">The sequence shown here is derived from an EMBL/GenBank/DDBJ whole genome shotgun (WGS) entry which is preliminary data.</text>
</comment>
<evidence type="ECO:0000256" key="1">
    <source>
        <dbReference type="ARBA" id="ARBA00004141"/>
    </source>
</evidence>
<dbReference type="Proteomes" id="UP000054851">
    <property type="component" value="Unassembled WGS sequence"/>
</dbReference>
<dbReference type="GO" id="GO:0016020">
    <property type="term" value="C:membrane"/>
    <property type="evidence" value="ECO:0007669"/>
    <property type="project" value="UniProtKB-SubCell"/>
</dbReference>
<feature type="transmembrane region" description="Helical" evidence="5">
    <location>
        <begin position="81"/>
        <end position="107"/>
    </location>
</feature>
<evidence type="ECO:0000256" key="5">
    <source>
        <dbReference type="SAM" id="Phobius"/>
    </source>
</evidence>
<proteinExistence type="predicted"/>
<gene>
    <name evidence="7" type="ORF">AWB79_06077</name>
</gene>
<dbReference type="OrthoDB" id="8596007at2"/>
<feature type="domain" description="Major facilitator superfamily (MFS) profile" evidence="6">
    <location>
        <begin position="10"/>
        <end position="417"/>
    </location>
</feature>
<keyword evidence="7" id="KW-0762">Sugar transport</keyword>
<reference evidence="7" key="1">
    <citation type="submission" date="2016-01" db="EMBL/GenBank/DDBJ databases">
        <authorList>
            <person name="Peeters C."/>
        </authorList>
    </citation>
    <scope>NUCLEOTIDE SEQUENCE</scope>
    <source>
        <strain evidence="7">LMG 29322</strain>
    </source>
</reference>
<comment type="subcellular location">
    <subcellularLocation>
        <location evidence="1">Membrane</location>
        <topology evidence="1">Multi-pass membrane protein</topology>
    </subcellularLocation>
</comment>
<dbReference type="InterPro" id="IPR050382">
    <property type="entry name" value="MFS_Na/Anion_cotransporter"/>
</dbReference>
<dbReference type="InterPro" id="IPR020846">
    <property type="entry name" value="MFS_dom"/>
</dbReference>
<dbReference type="PANTHER" id="PTHR11662">
    <property type="entry name" value="SOLUTE CARRIER FAMILY 17"/>
    <property type="match status" value="1"/>
</dbReference>
<feature type="transmembrane region" description="Helical" evidence="5">
    <location>
        <begin position="391"/>
        <end position="413"/>
    </location>
</feature>
<evidence type="ECO:0000313" key="7">
    <source>
        <dbReference type="EMBL" id="SAK86481.1"/>
    </source>
</evidence>
<keyword evidence="7" id="KW-0813">Transport</keyword>
<evidence type="ECO:0000313" key="8">
    <source>
        <dbReference type="Proteomes" id="UP000054851"/>
    </source>
</evidence>
<dbReference type="AlphaFoldDB" id="A0A158CW53"/>
<sequence>MQLKSLRWFIVFMLFLAGAISYLDRAALSVAAPLIAKDLHLTPAELGIVFSVFFIGYSLFCFVGGYAADKFGAKRVLVASMSLWSVFCGLTAGVVGMASLIVVRVIFGAGEGPYATCTNKMISGWFERSKQATAVGYANAGQQFGGAIAGPIVGMLALSVGWRVSFIVIAALGLAWVVLWALFVTDDPKKSRWLDKKESIAVGTSDSSLAPTTPDDGRPLGAWLRSPSILATAFAFFGYAYILYFFLSWFPSYLTMERHLSLQSMSFVNVIPWACGAVGIALGGVTSDLIYRATGKAVLSRKIVIVTSLLISAVCVALAGSVATLTLAVTLMAVTVFFMNLTLGAYWGIILDTIPQTRMGAVGGFMHLIANTAGILAPAATGFLVQATSVFASAFMLSGGIALFGALAVAIFVRAPGGGATQTLVPEAAASARY</sequence>
<dbReference type="PROSITE" id="PS50850">
    <property type="entry name" value="MFS"/>
    <property type="match status" value="1"/>
</dbReference>
<dbReference type="Pfam" id="PF07690">
    <property type="entry name" value="MFS_1"/>
    <property type="match status" value="1"/>
</dbReference>
<feature type="transmembrane region" description="Helical" evidence="5">
    <location>
        <begin position="361"/>
        <end position="385"/>
    </location>
</feature>
<feature type="transmembrane region" description="Helical" evidence="5">
    <location>
        <begin position="47"/>
        <end position="69"/>
    </location>
</feature>
<evidence type="ECO:0000256" key="4">
    <source>
        <dbReference type="ARBA" id="ARBA00023136"/>
    </source>
</evidence>
<evidence type="ECO:0000256" key="2">
    <source>
        <dbReference type="ARBA" id="ARBA00022692"/>
    </source>
</evidence>
<keyword evidence="3 5" id="KW-1133">Transmembrane helix</keyword>
<feature type="transmembrane region" description="Helical" evidence="5">
    <location>
        <begin position="228"/>
        <end position="250"/>
    </location>
</feature>
<feature type="transmembrane region" description="Helical" evidence="5">
    <location>
        <begin position="329"/>
        <end position="349"/>
    </location>
</feature>
<name>A0A158CW53_9BURK</name>
<dbReference type="GO" id="GO:0022857">
    <property type="term" value="F:transmembrane transporter activity"/>
    <property type="evidence" value="ECO:0007669"/>
    <property type="project" value="InterPro"/>
</dbReference>
<protein>
    <submittedName>
        <fullName evidence="7">Transmembrane sugar transporter</fullName>
    </submittedName>
</protein>
<evidence type="ECO:0000256" key="3">
    <source>
        <dbReference type="ARBA" id="ARBA00022989"/>
    </source>
</evidence>